<protein>
    <submittedName>
        <fullName evidence="1">Uncharacterized protein</fullName>
    </submittedName>
</protein>
<evidence type="ECO:0000313" key="2">
    <source>
        <dbReference type="Proteomes" id="UP001647509"/>
    </source>
</evidence>
<dbReference type="Proteomes" id="UP001647509">
    <property type="component" value="Unassembled WGS sequence"/>
</dbReference>
<keyword evidence="2" id="KW-1185">Reference proteome</keyword>
<proteinExistence type="predicted"/>
<sequence length="185" mass="21387">MRLTIISIFILLFFTCKSQHTSNNSNDDIIRNKVIKLKGLEDAMYDRNYVLNNNLLNLLNENIVFENGKYAEFGDLRNVIEDSIIDDVFNEFEFHNLVSQIKRNSQPTRKGNEKIKNTEIHNNINSNKKITFTLSKPIFCIKKPYALIMYSYGSKLYGIGGSGVVLFKKTGNKWVLINEFWGTMS</sequence>
<name>A0ACC5U5G9_9FLAO</name>
<dbReference type="EMBL" id="JAHKPD010000007">
    <property type="protein sequence ID" value="MBU2949578.1"/>
    <property type="molecule type" value="Genomic_DNA"/>
</dbReference>
<comment type="caution">
    <text evidence="1">The sequence shown here is derived from an EMBL/GenBank/DDBJ whole genome shotgun (WGS) entry which is preliminary data.</text>
</comment>
<gene>
    <name evidence="1" type="ORF">KO493_02575</name>
</gene>
<reference evidence="1" key="1">
    <citation type="submission" date="2021-05" db="EMBL/GenBank/DDBJ databases">
        <title>Draft genomes of bacteria isolated from model marine particles.</title>
        <authorList>
            <person name="Datta M.S."/>
            <person name="Schwartzman J.A."/>
            <person name="Enke T.N."/>
            <person name="Saavedra J."/>
            <person name="Cermak N."/>
            <person name="Cordero O.X."/>
        </authorList>
    </citation>
    <scope>NUCLEOTIDE SEQUENCE</scope>
    <source>
        <strain evidence="1">I2M19</strain>
    </source>
</reference>
<accession>A0ACC5U5G9</accession>
<organism evidence="1 2">
    <name type="scientific">Pseudotamlana agarivorans</name>
    <dbReference type="NCBI Taxonomy" id="481183"/>
    <lineage>
        <taxon>Bacteria</taxon>
        <taxon>Pseudomonadati</taxon>
        <taxon>Bacteroidota</taxon>
        <taxon>Flavobacteriia</taxon>
        <taxon>Flavobacteriales</taxon>
        <taxon>Flavobacteriaceae</taxon>
        <taxon>Pseudotamlana</taxon>
    </lineage>
</organism>
<evidence type="ECO:0000313" key="1">
    <source>
        <dbReference type="EMBL" id="MBU2949578.1"/>
    </source>
</evidence>